<comment type="caution">
    <text evidence="3">The sequence shown here is derived from an EMBL/GenBank/DDBJ whole genome shotgun (WGS) entry which is preliminary data.</text>
</comment>
<feature type="region of interest" description="Disordered" evidence="1">
    <location>
        <begin position="228"/>
        <end position="255"/>
    </location>
</feature>
<evidence type="ECO:0000256" key="1">
    <source>
        <dbReference type="SAM" id="MobiDB-lite"/>
    </source>
</evidence>
<feature type="transmembrane region" description="Helical" evidence="2">
    <location>
        <begin position="92"/>
        <end position="112"/>
    </location>
</feature>
<feature type="region of interest" description="Disordered" evidence="1">
    <location>
        <begin position="168"/>
        <end position="187"/>
    </location>
</feature>
<dbReference type="EMBL" id="JAFEMO010000013">
    <property type="protein sequence ID" value="KAH7549359.1"/>
    <property type="molecule type" value="Genomic_DNA"/>
</dbReference>
<proteinExistence type="predicted"/>
<keyword evidence="4" id="KW-1185">Reference proteome</keyword>
<evidence type="ECO:0000313" key="3">
    <source>
        <dbReference type="EMBL" id="KAH7549359.1"/>
    </source>
</evidence>
<sequence>MVGGVFCGIYSFHQKIKIFSRKVCHDWIPSSVNLVFHHVPVHPTCPVCHKQSEMGCQSLSIYVAPILFCCRAWEGFAIVVIAWFMVGPGLQTTMLFLGVAPFLLITANQILVKEKDQGAMKRAVLRNHFLYARSFLQSPSKFNSNNPNLLSVRLASLTRHRLRFYSSESDSSNSARNQNNAGSVDFEDVSNEELKRRIDKYLVEGDEEAIPSIFEAILSRKLSGKHEDSDDELMEEFRHKISNGATHQEVDSEED</sequence>
<keyword evidence="2" id="KW-1133">Transmembrane helix</keyword>
<evidence type="ECO:0000256" key="2">
    <source>
        <dbReference type="SAM" id="Phobius"/>
    </source>
</evidence>
<name>A0ABQ8H614_9ROSI</name>
<evidence type="ECO:0000313" key="4">
    <source>
        <dbReference type="Proteomes" id="UP000827721"/>
    </source>
</evidence>
<protein>
    <submittedName>
        <fullName evidence="3">Uncharacterized protein</fullName>
    </submittedName>
</protein>
<keyword evidence="2" id="KW-0472">Membrane</keyword>
<reference evidence="3 4" key="1">
    <citation type="submission" date="2021-02" db="EMBL/GenBank/DDBJ databases">
        <title>Plant Genome Project.</title>
        <authorList>
            <person name="Zhang R.-G."/>
        </authorList>
    </citation>
    <scope>NUCLEOTIDE SEQUENCE [LARGE SCALE GENOMIC DNA]</scope>
    <source>
        <tissue evidence="3">Leaves</tissue>
    </source>
</reference>
<accession>A0ABQ8H614</accession>
<keyword evidence="2" id="KW-0812">Transmembrane</keyword>
<feature type="transmembrane region" description="Helical" evidence="2">
    <location>
        <begin position="59"/>
        <end position="86"/>
    </location>
</feature>
<organism evidence="3 4">
    <name type="scientific">Xanthoceras sorbifolium</name>
    <dbReference type="NCBI Taxonomy" id="99658"/>
    <lineage>
        <taxon>Eukaryota</taxon>
        <taxon>Viridiplantae</taxon>
        <taxon>Streptophyta</taxon>
        <taxon>Embryophyta</taxon>
        <taxon>Tracheophyta</taxon>
        <taxon>Spermatophyta</taxon>
        <taxon>Magnoliopsida</taxon>
        <taxon>eudicotyledons</taxon>
        <taxon>Gunneridae</taxon>
        <taxon>Pentapetalae</taxon>
        <taxon>rosids</taxon>
        <taxon>malvids</taxon>
        <taxon>Sapindales</taxon>
        <taxon>Sapindaceae</taxon>
        <taxon>Xanthoceroideae</taxon>
        <taxon>Xanthoceras</taxon>
    </lineage>
</organism>
<dbReference type="Proteomes" id="UP000827721">
    <property type="component" value="Unassembled WGS sequence"/>
</dbReference>
<gene>
    <name evidence="3" type="ORF">JRO89_XS13G0019600</name>
</gene>